<feature type="transmembrane region" description="Helical" evidence="9">
    <location>
        <begin position="341"/>
        <end position="364"/>
    </location>
</feature>
<reference evidence="11 12" key="1">
    <citation type="journal article" date="2015" name="Sci. Rep.">
        <title>The power of single molecule real-time sequencing technology in the de novo assembly of a eukaryotic genome.</title>
        <authorList>
            <person name="Sakai H."/>
            <person name="Naito K."/>
            <person name="Ogiso-Tanaka E."/>
            <person name="Takahashi Y."/>
            <person name="Iseki K."/>
            <person name="Muto C."/>
            <person name="Satou K."/>
            <person name="Teruya K."/>
            <person name="Shiroma A."/>
            <person name="Shimoji M."/>
            <person name="Hirano T."/>
            <person name="Itoh T."/>
            <person name="Kaga A."/>
            <person name="Tomooka N."/>
        </authorList>
    </citation>
    <scope>NUCLEOTIDE SEQUENCE [LARGE SCALE GENOMIC DNA]</scope>
    <source>
        <strain evidence="12">cv. Shumari</strain>
    </source>
</reference>
<dbReference type="Pfam" id="PF13962">
    <property type="entry name" value="PGG"/>
    <property type="match status" value="1"/>
</dbReference>
<keyword evidence="5 9" id="KW-1133">Transmembrane helix</keyword>
<gene>
    <name evidence="11" type="primary">Vigan.06G011400</name>
    <name evidence="11" type="ORF">VIGAN_06011400</name>
</gene>
<keyword evidence="12" id="KW-1185">Reference proteome</keyword>
<dbReference type="PANTHER" id="PTHR24186:SF37">
    <property type="entry name" value="PGG DOMAIN-CONTAINING PROTEIN"/>
    <property type="match status" value="1"/>
</dbReference>
<evidence type="ECO:0000256" key="3">
    <source>
        <dbReference type="ARBA" id="ARBA00022692"/>
    </source>
</evidence>
<feature type="repeat" description="ANK" evidence="8">
    <location>
        <begin position="78"/>
        <end position="110"/>
    </location>
</feature>
<dbReference type="Proteomes" id="UP000291084">
    <property type="component" value="Chromosome 6"/>
</dbReference>
<keyword evidence="7 9" id="KW-0472">Membrane</keyword>
<feature type="repeat" description="ANK" evidence="8">
    <location>
        <begin position="112"/>
        <end position="134"/>
    </location>
</feature>
<protein>
    <recommendedName>
        <fullName evidence="10">PGG domain-containing protein</fullName>
    </recommendedName>
</protein>
<dbReference type="PROSITE" id="PS50088">
    <property type="entry name" value="ANK_REPEAT"/>
    <property type="match status" value="3"/>
</dbReference>
<evidence type="ECO:0000256" key="5">
    <source>
        <dbReference type="ARBA" id="ARBA00022989"/>
    </source>
</evidence>
<evidence type="ECO:0000256" key="1">
    <source>
        <dbReference type="ARBA" id="ARBA00004141"/>
    </source>
</evidence>
<dbReference type="OrthoDB" id="1585477at2759"/>
<evidence type="ECO:0000256" key="9">
    <source>
        <dbReference type="SAM" id="Phobius"/>
    </source>
</evidence>
<feature type="transmembrane region" description="Helical" evidence="9">
    <location>
        <begin position="303"/>
        <end position="321"/>
    </location>
</feature>
<dbReference type="InterPro" id="IPR002110">
    <property type="entry name" value="Ankyrin_rpt"/>
</dbReference>
<feature type="domain" description="PGG" evidence="10">
    <location>
        <begin position="297"/>
        <end position="396"/>
    </location>
</feature>
<organism evidence="11 12">
    <name type="scientific">Vigna angularis var. angularis</name>
    <dbReference type="NCBI Taxonomy" id="157739"/>
    <lineage>
        <taxon>Eukaryota</taxon>
        <taxon>Viridiplantae</taxon>
        <taxon>Streptophyta</taxon>
        <taxon>Embryophyta</taxon>
        <taxon>Tracheophyta</taxon>
        <taxon>Spermatophyta</taxon>
        <taxon>Magnoliopsida</taxon>
        <taxon>eudicotyledons</taxon>
        <taxon>Gunneridae</taxon>
        <taxon>Pentapetalae</taxon>
        <taxon>rosids</taxon>
        <taxon>fabids</taxon>
        <taxon>Fabales</taxon>
        <taxon>Fabaceae</taxon>
        <taxon>Papilionoideae</taxon>
        <taxon>50 kb inversion clade</taxon>
        <taxon>NPAAA clade</taxon>
        <taxon>indigoferoid/millettioid clade</taxon>
        <taxon>Phaseoleae</taxon>
        <taxon>Vigna</taxon>
    </lineage>
</organism>
<feature type="repeat" description="ANK" evidence="8">
    <location>
        <begin position="185"/>
        <end position="207"/>
    </location>
</feature>
<evidence type="ECO:0000256" key="8">
    <source>
        <dbReference type="PROSITE-ProRule" id="PRU00023"/>
    </source>
</evidence>
<evidence type="ECO:0000313" key="11">
    <source>
        <dbReference type="EMBL" id="BAT89216.1"/>
    </source>
</evidence>
<evidence type="ECO:0000256" key="7">
    <source>
        <dbReference type="ARBA" id="ARBA00023136"/>
    </source>
</evidence>
<feature type="transmembrane region" description="Helical" evidence="9">
    <location>
        <begin position="408"/>
        <end position="432"/>
    </location>
</feature>
<dbReference type="EMBL" id="AP015039">
    <property type="protein sequence ID" value="BAT89216.1"/>
    <property type="molecule type" value="Genomic_DNA"/>
</dbReference>
<dbReference type="SUPFAM" id="SSF48403">
    <property type="entry name" value="Ankyrin repeat"/>
    <property type="match status" value="1"/>
</dbReference>
<evidence type="ECO:0000256" key="6">
    <source>
        <dbReference type="ARBA" id="ARBA00023043"/>
    </source>
</evidence>
<evidence type="ECO:0000256" key="4">
    <source>
        <dbReference type="ARBA" id="ARBA00022737"/>
    </source>
</evidence>
<dbReference type="Gene3D" id="1.25.40.20">
    <property type="entry name" value="Ankyrin repeat-containing domain"/>
    <property type="match status" value="1"/>
</dbReference>
<evidence type="ECO:0000313" key="12">
    <source>
        <dbReference type="Proteomes" id="UP000291084"/>
    </source>
</evidence>
<feature type="transmembrane region" description="Helical" evidence="9">
    <location>
        <begin position="376"/>
        <end position="396"/>
    </location>
</feature>
<dbReference type="PANTHER" id="PTHR24186">
    <property type="entry name" value="PROTEIN PHOSPHATASE 1 REGULATORY SUBUNIT"/>
    <property type="match status" value="1"/>
</dbReference>
<evidence type="ECO:0000256" key="2">
    <source>
        <dbReference type="ARBA" id="ARBA00004413"/>
    </source>
</evidence>
<dbReference type="GO" id="GO:0005886">
    <property type="term" value="C:plasma membrane"/>
    <property type="evidence" value="ECO:0007669"/>
    <property type="project" value="UniProtKB-SubCell"/>
</dbReference>
<dbReference type="PROSITE" id="PS50297">
    <property type="entry name" value="ANK_REP_REGION"/>
    <property type="match status" value="3"/>
</dbReference>
<dbReference type="SMART" id="SM00248">
    <property type="entry name" value="ANK"/>
    <property type="match status" value="5"/>
</dbReference>
<keyword evidence="4" id="KW-0677">Repeat</keyword>
<keyword evidence="6 8" id="KW-0040">ANK repeat</keyword>
<dbReference type="Pfam" id="PF12796">
    <property type="entry name" value="Ank_2"/>
    <property type="match status" value="2"/>
</dbReference>
<sequence>MSNVQENDTLNTLYEVSLRGSVSELETLIGRDPLILHRISLTAFTETPLHISALLGHLDFTKSLLTHRPQLALETDHCKRTPLHLASAEGHVEIVQVLLQTCEDAWLMSDQDGRIPLHYAAMRGRTEVARQLISGAKSESVMVFDGSGKTMFHLCVEHNHLETLKTLVEVGNVTDDFLNCGDFHHGNTILHLAVMFKQLESVRYLLSISKIKEEANIQNKMGYTALDMLKHVPKDMRSFQIKLMLMDAGFKSNENNQVHHPPSASIIDVPPSTTMNPNEKFWSLKRVNKVLQHKSGRLEEMRGMLSLVSTMISTVTFGVVMDPPGHDLPASMWASAQYREMFTRLLTMNTISFIASLGVTLLLISGVPLKNEVTMGLLSVGTCVCLTFLVLTYIHAVPLNKNMYFGDTFSVLFSWLGLVGAVVLFTIIRVIYKLAKVLYHGAKVLYHGAKGD</sequence>
<dbReference type="InterPro" id="IPR036770">
    <property type="entry name" value="Ankyrin_rpt-contain_sf"/>
</dbReference>
<keyword evidence="3 9" id="KW-0812">Transmembrane</keyword>
<proteinExistence type="predicted"/>
<comment type="subcellular location">
    <subcellularLocation>
        <location evidence="2">Cell membrane</location>
        <topology evidence="2">Peripheral membrane protein</topology>
        <orientation evidence="2">Cytoplasmic side</orientation>
    </subcellularLocation>
    <subcellularLocation>
        <location evidence="1">Membrane</location>
        <topology evidence="1">Multi-pass membrane protein</topology>
    </subcellularLocation>
</comment>
<dbReference type="InterPro" id="IPR026961">
    <property type="entry name" value="PGG_dom"/>
</dbReference>
<name>A0A0S3S8U1_PHAAN</name>
<evidence type="ECO:0000259" key="10">
    <source>
        <dbReference type="Pfam" id="PF13962"/>
    </source>
</evidence>
<accession>A0A0S3S8U1</accession>
<dbReference type="AlphaFoldDB" id="A0A0S3S8U1"/>
<dbReference type="Pfam" id="PF00023">
    <property type="entry name" value="Ank"/>
    <property type="match status" value="1"/>
</dbReference>